<feature type="signal peptide" evidence="2">
    <location>
        <begin position="1"/>
        <end position="18"/>
    </location>
</feature>
<feature type="chain" id="PRO_5012354659" description="Lipoprotein" evidence="2">
    <location>
        <begin position="19"/>
        <end position="341"/>
    </location>
</feature>
<organism evidence="3 4">
    <name type="scientific">Melittangium boletus DSM 14713</name>
    <dbReference type="NCBI Taxonomy" id="1294270"/>
    <lineage>
        <taxon>Bacteria</taxon>
        <taxon>Pseudomonadati</taxon>
        <taxon>Myxococcota</taxon>
        <taxon>Myxococcia</taxon>
        <taxon>Myxococcales</taxon>
        <taxon>Cystobacterineae</taxon>
        <taxon>Archangiaceae</taxon>
        <taxon>Melittangium</taxon>
    </lineage>
</organism>
<protein>
    <recommendedName>
        <fullName evidence="5">Lipoprotein</fullName>
    </recommendedName>
</protein>
<dbReference type="AlphaFoldDB" id="A0A250IC23"/>
<accession>A0A250IC23</accession>
<evidence type="ECO:0008006" key="5">
    <source>
        <dbReference type="Google" id="ProtNLM"/>
    </source>
</evidence>
<name>A0A250IC23_9BACT</name>
<sequence length="341" mass="36192">MRCSLVLLCVALMGCGGAAPSVRHAPDAQRRCAYVPSRDEAAGDRKEEVSSARAGVHVVLVAAAGASPVASPFPSPAPVLEGLSGEGLGNGIPRGVLRLVPEGGAGAEVGAGGAAGETVVVGGAFVAAVGSGLLVCLTARAALDGEKTPIEIADEYYGTHFGDVKGWVQGQYRDVAPPPGAAPRSKPDESTGKRLGRIYVTYTKLNQMTQRYYAGRTSMVVDLAEPLRVQAALAVLLRNRNHHLDENAEPKGAMFDLAQTDRFDVGTAVDYSQRYDDVAYWRIRGREQQLIDFLGGARSDTGEPYRTENVVRGVAKENPQGRRFHAAATELWGQLQPYTGY</sequence>
<dbReference type="PROSITE" id="PS51257">
    <property type="entry name" value="PROKAR_LIPOPROTEIN"/>
    <property type="match status" value="1"/>
</dbReference>
<feature type="region of interest" description="Disordered" evidence="1">
    <location>
        <begin position="173"/>
        <end position="192"/>
    </location>
</feature>
<evidence type="ECO:0000313" key="3">
    <source>
        <dbReference type="EMBL" id="ATB28687.1"/>
    </source>
</evidence>
<evidence type="ECO:0000256" key="2">
    <source>
        <dbReference type="SAM" id="SignalP"/>
    </source>
</evidence>
<evidence type="ECO:0000256" key="1">
    <source>
        <dbReference type="SAM" id="MobiDB-lite"/>
    </source>
</evidence>
<dbReference type="Proteomes" id="UP000217289">
    <property type="component" value="Chromosome"/>
</dbReference>
<gene>
    <name evidence="3" type="ORF">MEBOL_002136</name>
</gene>
<proteinExistence type="predicted"/>
<reference evidence="3 4" key="1">
    <citation type="submission" date="2017-06" db="EMBL/GenBank/DDBJ databases">
        <authorList>
            <person name="Kim H.J."/>
            <person name="Triplett B.A."/>
        </authorList>
    </citation>
    <scope>NUCLEOTIDE SEQUENCE [LARGE SCALE GENOMIC DNA]</scope>
    <source>
        <strain evidence="3 4">DSM 14713</strain>
    </source>
</reference>
<dbReference type="EMBL" id="CP022163">
    <property type="protein sequence ID" value="ATB28687.1"/>
    <property type="molecule type" value="Genomic_DNA"/>
</dbReference>
<evidence type="ECO:0000313" key="4">
    <source>
        <dbReference type="Proteomes" id="UP000217289"/>
    </source>
</evidence>
<keyword evidence="2" id="KW-0732">Signal</keyword>
<dbReference type="KEGG" id="mbd:MEBOL_002136"/>
<keyword evidence="4" id="KW-1185">Reference proteome</keyword>